<dbReference type="EnsemblMetazoa" id="PPA44792.1">
    <property type="protein sequence ID" value="PPA44792.1"/>
    <property type="gene ID" value="WBGene00283161"/>
</dbReference>
<keyword evidence="2" id="KW-1185">Reference proteome</keyword>
<dbReference type="Proteomes" id="UP000005239">
    <property type="component" value="Unassembled WGS sequence"/>
</dbReference>
<proteinExistence type="predicted"/>
<protein>
    <submittedName>
        <fullName evidence="1">Uncharacterized protein</fullName>
    </submittedName>
</protein>
<accession>A0A2A6B544</accession>
<evidence type="ECO:0000313" key="2">
    <source>
        <dbReference type="Proteomes" id="UP000005239"/>
    </source>
</evidence>
<accession>A0A8R1Z5N0</accession>
<name>A0A2A6B544_PRIPA</name>
<reference evidence="2" key="1">
    <citation type="journal article" date="2008" name="Nat. Genet.">
        <title>The Pristionchus pacificus genome provides a unique perspective on nematode lifestyle and parasitism.</title>
        <authorList>
            <person name="Dieterich C."/>
            <person name="Clifton S.W."/>
            <person name="Schuster L.N."/>
            <person name="Chinwalla A."/>
            <person name="Delehaunty K."/>
            <person name="Dinkelacker I."/>
            <person name="Fulton L."/>
            <person name="Fulton R."/>
            <person name="Godfrey J."/>
            <person name="Minx P."/>
            <person name="Mitreva M."/>
            <person name="Roeseler W."/>
            <person name="Tian H."/>
            <person name="Witte H."/>
            <person name="Yang S.P."/>
            <person name="Wilson R.K."/>
            <person name="Sommer R.J."/>
        </authorList>
    </citation>
    <scope>NUCLEOTIDE SEQUENCE [LARGE SCALE GENOMIC DNA]</scope>
    <source>
        <strain evidence="2">PS312</strain>
    </source>
</reference>
<evidence type="ECO:0000313" key="1">
    <source>
        <dbReference type="EnsemblMetazoa" id="PPA44792.1"/>
    </source>
</evidence>
<reference evidence="1" key="2">
    <citation type="submission" date="2022-06" db="UniProtKB">
        <authorList>
            <consortium name="EnsemblMetazoa"/>
        </authorList>
    </citation>
    <scope>IDENTIFICATION</scope>
    <source>
        <strain evidence="1">PS312</strain>
    </source>
</reference>
<gene>
    <name evidence="1" type="primary">WBGene00283161</name>
</gene>
<organism evidence="1 2">
    <name type="scientific">Pristionchus pacificus</name>
    <name type="common">Parasitic nematode worm</name>
    <dbReference type="NCBI Taxonomy" id="54126"/>
    <lineage>
        <taxon>Eukaryota</taxon>
        <taxon>Metazoa</taxon>
        <taxon>Ecdysozoa</taxon>
        <taxon>Nematoda</taxon>
        <taxon>Chromadorea</taxon>
        <taxon>Rhabditida</taxon>
        <taxon>Rhabditina</taxon>
        <taxon>Diplogasteromorpha</taxon>
        <taxon>Diplogasteroidea</taxon>
        <taxon>Neodiplogasteridae</taxon>
        <taxon>Pristionchus</taxon>
    </lineage>
</organism>
<dbReference type="AlphaFoldDB" id="A0A2A6B544"/>
<sequence length="59" mass="6904">MKEKMMFVEDSKQETNASNEQFAMMIEKEREKRQECHQERMIESASNGLSSFLMLSATP</sequence>